<reference evidence="2 3" key="1">
    <citation type="journal article" date="2011" name="PLoS Genet.">
        <title>Comparative genomic analysis of human fungal pathogens causing paracoccidioidomycosis.</title>
        <authorList>
            <person name="Desjardins C.A."/>
            <person name="Champion M.D."/>
            <person name="Holder J.W."/>
            <person name="Muszewska A."/>
            <person name="Goldberg J."/>
            <person name="Bailao A.M."/>
            <person name="Brigido M.M."/>
            <person name="Ferreira M.E."/>
            <person name="Garcia A.M."/>
            <person name="Grynberg M."/>
            <person name="Gujja S."/>
            <person name="Heiman D.I."/>
            <person name="Henn M.R."/>
            <person name="Kodira C.D."/>
            <person name="Leon-Narvaez H."/>
            <person name="Longo L.V."/>
            <person name="Ma L.J."/>
            <person name="Malavazi I."/>
            <person name="Matsuo A.L."/>
            <person name="Morais F.V."/>
            <person name="Pereira M."/>
            <person name="Rodriguez-Brito S."/>
            <person name="Sakthikumar S."/>
            <person name="Salem-Izacc S.M."/>
            <person name="Sykes S.M."/>
            <person name="Teixeira M.M."/>
            <person name="Vallejo M.C."/>
            <person name="Walter M.E."/>
            <person name="Yandava C."/>
            <person name="Young S."/>
            <person name="Zeng Q."/>
            <person name="Zucker J."/>
            <person name="Felipe M.S."/>
            <person name="Goldman G.H."/>
            <person name="Haas B.J."/>
            <person name="McEwen J.G."/>
            <person name="Nino-Vega G."/>
            <person name="Puccia R."/>
            <person name="San-Blas G."/>
            <person name="Soares C.M."/>
            <person name="Birren B.W."/>
            <person name="Cuomo C.A."/>
        </authorList>
    </citation>
    <scope>NUCLEOTIDE SEQUENCE [LARGE SCALE GENOMIC DNA]</scope>
    <source>
        <strain evidence="2 3">Pb18</strain>
    </source>
</reference>
<evidence type="ECO:0000313" key="2">
    <source>
        <dbReference type="EMBL" id="KGM92019.1"/>
    </source>
</evidence>
<evidence type="ECO:0000313" key="3">
    <source>
        <dbReference type="Proteomes" id="UP000001628"/>
    </source>
</evidence>
<sequence length="73" mass="7567">MSHSGHSAPSGGGSSDGAPSFFYMQEMYWAVVGMAVGIATVANILNKVVAVQRRVMRSSFSLSATPGSIQCAN</sequence>
<dbReference type="HOGENOM" id="CLU_2705527_0_0_1"/>
<keyword evidence="1" id="KW-0812">Transmembrane</keyword>
<organism evidence="2 3">
    <name type="scientific">Paracoccidioides brasiliensis (strain Pb18)</name>
    <dbReference type="NCBI Taxonomy" id="502780"/>
    <lineage>
        <taxon>Eukaryota</taxon>
        <taxon>Fungi</taxon>
        <taxon>Dikarya</taxon>
        <taxon>Ascomycota</taxon>
        <taxon>Pezizomycotina</taxon>
        <taxon>Eurotiomycetes</taxon>
        <taxon>Eurotiomycetidae</taxon>
        <taxon>Onygenales</taxon>
        <taxon>Ajellomycetaceae</taxon>
        <taxon>Paracoccidioides</taxon>
    </lineage>
</organism>
<dbReference type="KEGG" id="pbn:PADG_11806"/>
<protein>
    <submittedName>
        <fullName evidence="2">Uncharacterized protein</fullName>
    </submittedName>
</protein>
<name>A0A0A0HS16_PARBD</name>
<keyword evidence="1" id="KW-1133">Transmembrane helix</keyword>
<keyword evidence="1" id="KW-0472">Membrane</keyword>
<dbReference type="EMBL" id="KN275961">
    <property type="protein sequence ID" value="KGM92019.1"/>
    <property type="molecule type" value="Genomic_DNA"/>
</dbReference>
<proteinExistence type="predicted"/>
<dbReference type="GeneID" id="22587703"/>
<accession>A0A0A0HS16</accession>
<dbReference type="AlphaFoldDB" id="A0A0A0HS16"/>
<dbReference type="RefSeq" id="XP_010760529.1">
    <property type="nucleotide sequence ID" value="XM_010762227.1"/>
</dbReference>
<dbReference type="VEuPathDB" id="FungiDB:PADG_11806"/>
<dbReference type="STRING" id="502780.A0A0A0HS16"/>
<evidence type="ECO:0000256" key="1">
    <source>
        <dbReference type="SAM" id="Phobius"/>
    </source>
</evidence>
<dbReference type="Proteomes" id="UP000001628">
    <property type="component" value="Unassembled WGS sequence"/>
</dbReference>
<feature type="transmembrane region" description="Helical" evidence="1">
    <location>
        <begin position="27"/>
        <end position="49"/>
    </location>
</feature>
<gene>
    <name evidence="2" type="ORF">PADG_11806</name>
</gene>
<keyword evidence="3" id="KW-1185">Reference proteome</keyword>
<dbReference type="InParanoid" id="A0A0A0HS16"/>